<keyword evidence="9 16" id="KW-0063">Aspartyl esterase</keyword>
<evidence type="ECO:0000313" key="19">
    <source>
        <dbReference type="Proteomes" id="UP000030748"/>
    </source>
</evidence>
<dbReference type="InterPro" id="IPR006501">
    <property type="entry name" value="Pectinesterase_inhib_dom"/>
</dbReference>
<comment type="subcellular location">
    <subcellularLocation>
        <location evidence="1">Secreted</location>
        <location evidence="1">Cell wall</location>
    </subcellularLocation>
</comment>
<dbReference type="CDD" id="cd15798">
    <property type="entry name" value="PMEI-like_3"/>
    <property type="match status" value="1"/>
</dbReference>
<evidence type="ECO:0000256" key="13">
    <source>
        <dbReference type="ARBA" id="ARBA00047928"/>
    </source>
</evidence>
<proteinExistence type="inferred from homology"/>
<dbReference type="SUPFAM" id="SSF101148">
    <property type="entry name" value="Plant invertase/pectin methylesterase inhibitor"/>
    <property type="match status" value="1"/>
</dbReference>
<dbReference type="Pfam" id="PF04043">
    <property type="entry name" value="PMEI"/>
    <property type="match status" value="1"/>
</dbReference>
<feature type="signal peptide" evidence="16">
    <location>
        <begin position="1"/>
        <end position="23"/>
    </location>
</feature>
<dbReference type="InterPro" id="IPR011050">
    <property type="entry name" value="Pectin_lyase_fold/virulence"/>
</dbReference>
<dbReference type="FunFam" id="1.20.140.40:FF:000001">
    <property type="entry name" value="Pectinesterase"/>
    <property type="match status" value="1"/>
</dbReference>
<evidence type="ECO:0000256" key="15">
    <source>
        <dbReference type="PROSITE-ProRule" id="PRU10040"/>
    </source>
</evidence>
<dbReference type="EMBL" id="KI630229">
    <property type="protein sequence ID" value="EYU43978.1"/>
    <property type="molecule type" value="Genomic_DNA"/>
</dbReference>
<keyword evidence="7" id="KW-0964">Secreted</keyword>
<evidence type="ECO:0000256" key="10">
    <source>
        <dbReference type="ARBA" id="ARBA00023157"/>
    </source>
</evidence>
<dbReference type="Gene3D" id="1.20.140.40">
    <property type="entry name" value="Invertase/pectin methylesterase inhibitor family protein"/>
    <property type="match status" value="1"/>
</dbReference>
<keyword evidence="12" id="KW-0961">Cell wall biogenesis/degradation</keyword>
<comment type="pathway">
    <text evidence="2 16">Glycan metabolism; pectin degradation; 2-dehydro-3-deoxy-D-gluconate from pectin: step 1/5.</text>
</comment>
<dbReference type="GO" id="GO:0046910">
    <property type="term" value="F:pectinesterase inhibitor activity"/>
    <property type="evidence" value="ECO:0000318"/>
    <property type="project" value="GO_Central"/>
</dbReference>
<evidence type="ECO:0000256" key="4">
    <source>
        <dbReference type="ARBA" id="ARBA00007786"/>
    </source>
</evidence>
<dbReference type="InterPro" id="IPR033131">
    <property type="entry name" value="Pectinesterase_Asp_AS"/>
</dbReference>
<evidence type="ECO:0000256" key="12">
    <source>
        <dbReference type="ARBA" id="ARBA00023316"/>
    </source>
</evidence>
<comment type="catalytic activity">
    <reaction evidence="13 16">
        <text>[(1-&gt;4)-alpha-D-galacturonosyl methyl ester](n) + n H2O = [(1-&gt;4)-alpha-D-galacturonosyl](n) + n methanol + n H(+)</text>
        <dbReference type="Rhea" id="RHEA:22380"/>
        <dbReference type="Rhea" id="RHEA-COMP:14570"/>
        <dbReference type="Rhea" id="RHEA-COMP:14573"/>
        <dbReference type="ChEBI" id="CHEBI:15377"/>
        <dbReference type="ChEBI" id="CHEBI:15378"/>
        <dbReference type="ChEBI" id="CHEBI:17790"/>
        <dbReference type="ChEBI" id="CHEBI:140522"/>
        <dbReference type="ChEBI" id="CHEBI:140523"/>
        <dbReference type="EC" id="3.1.1.11"/>
    </reaction>
</comment>
<evidence type="ECO:0000256" key="1">
    <source>
        <dbReference type="ARBA" id="ARBA00004191"/>
    </source>
</evidence>
<dbReference type="Proteomes" id="UP000030748">
    <property type="component" value="Unassembled WGS sequence"/>
</dbReference>
<organism evidence="18 19">
    <name type="scientific">Erythranthe guttata</name>
    <name type="common">Yellow monkey flower</name>
    <name type="synonym">Mimulus guttatus</name>
    <dbReference type="NCBI Taxonomy" id="4155"/>
    <lineage>
        <taxon>Eukaryota</taxon>
        <taxon>Viridiplantae</taxon>
        <taxon>Streptophyta</taxon>
        <taxon>Embryophyta</taxon>
        <taxon>Tracheophyta</taxon>
        <taxon>Spermatophyta</taxon>
        <taxon>Magnoliopsida</taxon>
        <taxon>eudicotyledons</taxon>
        <taxon>Gunneridae</taxon>
        <taxon>Pentapetalae</taxon>
        <taxon>asterids</taxon>
        <taxon>lamiids</taxon>
        <taxon>Lamiales</taxon>
        <taxon>Phrymaceae</taxon>
        <taxon>Erythranthe</taxon>
    </lineage>
</organism>
<evidence type="ECO:0000256" key="7">
    <source>
        <dbReference type="ARBA" id="ARBA00022525"/>
    </source>
</evidence>
<dbReference type="STRING" id="4155.A0A022RW71"/>
<dbReference type="GO" id="GO:0030599">
    <property type="term" value="F:pectinesterase activity"/>
    <property type="evidence" value="ECO:0000318"/>
    <property type="project" value="GO_Central"/>
</dbReference>
<keyword evidence="8 16" id="KW-0378">Hydrolase</keyword>
<evidence type="ECO:0000313" key="18">
    <source>
        <dbReference type="EMBL" id="EYU43978.1"/>
    </source>
</evidence>
<sequence>MAANKVAIFGLIATLAVAGAVAAAIILAGNTNTKTTKDQTNNISTSQKAIQDLCQSTYYQQTCTETLSNATNSSDPQTLIQTIFEIAISHLNNTIQQSGPLQQISNDPKTSQAYKTCTKVLDDSIQDLRKTIHRTETFDFFDFSIFIDDIKTWLTGALTYQETCLDSFEDTKGDHAETMRQLLKLSRELTTNGLAIANQIHRLFLPNLLAPPVAPTKHQLADRKPLSPRGDSNYYRKLLQMASDRRYDTPNVVVAKDGSGKYKTVTEALKEVPERSNETFVIHVKEGVYEEYVEITSGMWSVVLVGDGPTKTRITGKKSYGGDGLGTYFTATVGIDGDNFIGKDIGFENTAGAIGYQAVALRVSADKAIFYNCHIDGYQDTLYAHNHRQYYRDCTISGTIDFIFGNARALIQNCTLLVRKPLDNQACVVTANGRTLSNETSAFVIHGSRVVAAPEYPVDDKRIQSFLGRPWKEYSKTIFMASEIEGFISPEGWSPWDNTADHLDTCWYAEVGNRGPGADLTNRVKWPGIKNITMAEAAQFAPTMYMDSGHWIEGKGIPFDSVLEMVIKN</sequence>
<dbReference type="NCBIfam" id="TIGR01614">
    <property type="entry name" value="PME_inhib"/>
    <property type="match status" value="1"/>
</dbReference>
<evidence type="ECO:0000256" key="6">
    <source>
        <dbReference type="ARBA" id="ARBA00022512"/>
    </source>
</evidence>
<comment type="function">
    <text evidence="14">Acts in the modification of cell walls via demethylesterification of cell wall pectin.</text>
</comment>
<dbReference type="GO" id="GO:0045490">
    <property type="term" value="P:pectin catabolic process"/>
    <property type="evidence" value="ECO:0007669"/>
    <property type="project" value="UniProtKB-UniRule"/>
</dbReference>
<dbReference type="InterPro" id="IPR035513">
    <property type="entry name" value="Invertase/methylesterase_inhib"/>
</dbReference>
<dbReference type="Pfam" id="PF01095">
    <property type="entry name" value="Pectinesterase"/>
    <property type="match status" value="1"/>
</dbReference>
<keyword evidence="6" id="KW-0134">Cell wall</keyword>
<dbReference type="Gene3D" id="2.160.20.10">
    <property type="entry name" value="Single-stranded right-handed beta-helix, Pectin lyase-like"/>
    <property type="match status" value="1"/>
</dbReference>
<dbReference type="EC" id="3.1.1.11" evidence="5 16"/>
<dbReference type="InterPro" id="IPR012334">
    <property type="entry name" value="Pectin_lyas_fold"/>
</dbReference>
<dbReference type="SMART" id="SM00856">
    <property type="entry name" value="PMEI"/>
    <property type="match status" value="1"/>
</dbReference>
<dbReference type="SUPFAM" id="SSF51126">
    <property type="entry name" value="Pectin lyase-like"/>
    <property type="match status" value="1"/>
</dbReference>
<feature type="active site" evidence="15">
    <location>
        <position position="401"/>
    </location>
</feature>
<dbReference type="InterPro" id="IPR000070">
    <property type="entry name" value="Pectinesterase_cat"/>
</dbReference>
<dbReference type="GO" id="GO:0042545">
    <property type="term" value="P:cell wall modification"/>
    <property type="evidence" value="ECO:0007669"/>
    <property type="project" value="UniProtKB-UniRule"/>
</dbReference>
<evidence type="ECO:0000256" key="9">
    <source>
        <dbReference type="ARBA" id="ARBA00023085"/>
    </source>
</evidence>
<dbReference type="PhylomeDB" id="A0A022RW71"/>
<dbReference type="UniPathway" id="UPA00545">
    <property type="reaction ID" value="UER00823"/>
</dbReference>
<keyword evidence="16" id="KW-0732">Signal</keyword>
<evidence type="ECO:0000256" key="2">
    <source>
        <dbReference type="ARBA" id="ARBA00005184"/>
    </source>
</evidence>
<accession>A0A022RW71</accession>
<keyword evidence="19" id="KW-1185">Reference proteome</keyword>
<keyword evidence="10" id="KW-1015">Disulfide bond</keyword>
<name>A0A022RW71_ERYGU</name>
<feature type="chain" id="PRO_5005101233" description="Pectinesterase" evidence="16">
    <location>
        <begin position="24"/>
        <end position="569"/>
    </location>
</feature>
<evidence type="ECO:0000256" key="11">
    <source>
        <dbReference type="ARBA" id="ARBA00023180"/>
    </source>
</evidence>
<evidence type="ECO:0000256" key="3">
    <source>
        <dbReference type="ARBA" id="ARBA00006027"/>
    </source>
</evidence>
<evidence type="ECO:0000256" key="8">
    <source>
        <dbReference type="ARBA" id="ARBA00022801"/>
    </source>
</evidence>
<keyword evidence="11" id="KW-0325">Glycoprotein</keyword>
<evidence type="ECO:0000256" key="14">
    <source>
        <dbReference type="ARBA" id="ARBA00057335"/>
    </source>
</evidence>
<gene>
    <name evidence="18" type="ORF">MIMGU_mgv1a003697mg</name>
</gene>
<dbReference type="PROSITE" id="PS00503">
    <property type="entry name" value="PECTINESTERASE_2"/>
    <property type="match status" value="1"/>
</dbReference>
<dbReference type="eggNOG" id="ENOG502QPZF">
    <property type="taxonomic scope" value="Eukaryota"/>
</dbReference>
<comment type="similarity">
    <text evidence="4">In the C-terminal section; belongs to the pectinesterase family.</text>
</comment>
<reference evidence="18 19" key="1">
    <citation type="journal article" date="2013" name="Proc. Natl. Acad. Sci. U.S.A.">
        <title>Fine-scale variation in meiotic recombination in Mimulus inferred from population shotgun sequencing.</title>
        <authorList>
            <person name="Hellsten U."/>
            <person name="Wright K.M."/>
            <person name="Jenkins J."/>
            <person name="Shu S."/>
            <person name="Yuan Y."/>
            <person name="Wessler S.R."/>
            <person name="Schmutz J."/>
            <person name="Willis J.H."/>
            <person name="Rokhsar D.S."/>
        </authorList>
    </citation>
    <scope>NUCLEOTIDE SEQUENCE [LARGE SCALE GENOMIC DNA]</scope>
    <source>
        <strain evidence="19">cv. DUN x IM62</strain>
    </source>
</reference>
<evidence type="ECO:0000256" key="5">
    <source>
        <dbReference type="ARBA" id="ARBA00013229"/>
    </source>
</evidence>
<dbReference type="FunFam" id="2.160.20.10:FF:000001">
    <property type="entry name" value="Pectinesterase"/>
    <property type="match status" value="1"/>
</dbReference>
<protein>
    <recommendedName>
        <fullName evidence="5 16">Pectinesterase</fullName>
        <ecNumber evidence="5 16">3.1.1.11</ecNumber>
    </recommendedName>
</protein>
<comment type="similarity">
    <text evidence="3">In the N-terminal section; belongs to the PMEI family.</text>
</comment>
<dbReference type="PANTHER" id="PTHR31707">
    <property type="entry name" value="PECTINESTERASE"/>
    <property type="match status" value="1"/>
</dbReference>
<feature type="domain" description="Pectinesterase inhibitor" evidence="17">
    <location>
        <begin position="45"/>
        <end position="196"/>
    </location>
</feature>
<dbReference type="AlphaFoldDB" id="A0A022RW71"/>
<evidence type="ECO:0000256" key="16">
    <source>
        <dbReference type="RuleBase" id="RU000589"/>
    </source>
</evidence>
<evidence type="ECO:0000259" key="17">
    <source>
        <dbReference type="SMART" id="SM00856"/>
    </source>
</evidence>